<name>A0A5P1E6C9_ASPOF</name>
<feature type="compositionally biased region" description="Basic and acidic residues" evidence="1">
    <location>
        <begin position="1"/>
        <end position="20"/>
    </location>
</feature>
<dbReference type="Gramene" id="ONK57037">
    <property type="protein sequence ID" value="ONK57037"/>
    <property type="gene ID" value="A4U43_C10F15920"/>
</dbReference>
<feature type="region of interest" description="Disordered" evidence="1">
    <location>
        <begin position="1"/>
        <end position="70"/>
    </location>
</feature>
<evidence type="ECO:0000256" key="1">
    <source>
        <dbReference type="SAM" id="MobiDB-lite"/>
    </source>
</evidence>
<keyword evidence="3" id="KW-1185">Reference proteome</keyword>
<reference evidence="3" key="1">
    <citation type="journal article" date="2017" name="Nat. Commun.">
        <title>The asparagus genome sheds light on the origin and evolution of a young Y chromosome.</title>
        <authorList>
            <person name="Harkess A."/>
            <person name="Zhou J."/>
            <person name="Xu C."/>
            <person name="Bowers J.E."/>
            <person name="Van der Hulst R."/>
            <person name="Ayyampalayam S."/>
            <person name="Mercati F."/>
            <person name="Riccardi P."/>
            <person name="McKain M.R."/>
            <person name="Kakrana A."/>
            <person name="Tang H."/>
            <person name="Ray J."/>
            <person name="Groenendijk J."/>
            <person name="Arikit S."/>
            <person name="Mathioni S.M."/>
            <person name="Nakano M."/>
            <person name="Shan H."/>
            <person name="Telgmann-Rauber A."/>
            <person name="Kanno A."/>
            <person name="Yue Z."/>
            <person name="Chen H."/>
            <person name="Li W."/>
            <person name="Chen Y."/>
            <person name="Xu X."/>
            <person name="Zhang Y."/>
            <person name="Luo S."/>
            <person name="Chen H."/>
            <person name="Gao J."/>
            <person name="Mao Z."/>
            <person name="Pires J.C."/>
            <person name="Luo M."/>
            <person name="Kudrna D."/>
            <person name="Wing R.A."/>
            <person name="Meyers B.C."/>
            <person name="Yi K."/>
            <person name="Kong H."/>
            <person name="Lavrijsen P."/>
            <person name="Sunseri F."/>
            <person name="Falavigna A."/>
            <person name="Ye Y."/>
            <person name="Leebens-Mack J.H."/>
            <person name="Chen G."/>
        </authorList>
    </citation>
    <scope>NUCLEOTIDE SEQUENCE [LARGE SCALE GENOMIC DNA]</scope>
    <source>
        <strain evidence="3">cv. DH0086</strain>
    </source>
</reference>
<evidence type="ECO:0000313" key="2">
    <source>
        <dbReference type="EMBL" id="ONK57037.1"/>
    </source>
</evidence>
<evidence type="ECO:0000313" key="3">
    <source>
        <dbReference type="Proteomes" id="UP000243459"/>
    </source>
</evidence>
<organism evidence="2 3">
    <name type="scientific">Asparagus officinalis</name>
    <name type="common">Garden asparagus</name>
    <dbReference type="NCBI Taxonomy" id="4686"/>
    <lineage>
        <taxon>Eukaryota</taxon>
        <taxon>Viridiplantae</taxon>
        <taxon>Streptophyta</taxon>
        <taxon>Embryophyta</taxon>
        <taxon>Tracheophyta</taxon>
        <taxon>Spermatophyta</taxon>
        <taxon>Magnoliopsida</taxon>
        <taxon>Liliopsida</taxon>
        <taxon>Asparagales</taxon>
        <taxon>Asparagaceae</taxon>
        <taxon>Asparagoideae</taxon>
        <taxon>Asparagus</taxon>
    </lineage>
</organism>
<feature type="compositionally biased region" description="Basic and acidic residues" evidence="1">
    <location>
        <begin position="32"/>
        <end position="58"/>
    </location>
</feature>
<dbReference type="AlphaFoldDB" id="A0A5P1E6C9"/>
<sequence length="70" mass="7951">MWRGSGELRRSMARDGTGEGRRRRSPEVDGEVWEREPNRRSMVRSEKRIGDGGDDGRRGTAVPCGFTSRE</sequence>
<dbReference type="Proteomes" id="UP000243459">
    <property type="component" value="Chromosome 10"/>
</dbReference>
<protein>
    <submittedName>
        <fullName evidence="2">Uncharacterized protein</fullName>
    </submittedName>
</protein>
<proteinExistence type="predicted"/>
<accession>A0A5P1E6C9</accession>
<dbReference type="EMBL" id="CM007390">
    <property type="protein sequence ID" value="ONK57037.1"/>
    <property type="molecule type" value="Genomic_DNA"/>
</dbReference>
<gene>
    <name evidence="2" type="ORF">A4U43_C10F15920</name>
</gene>